<dbReference type="RefSeq" id="WP_109823092.1">
    <property type="nucleotide sequence ID" value="NZ_QGKL01000028.1"/>
</dbReference>
<evidence type="ECO:0000313" key="3">
    <source>
        <dbReference type="Proteomes" id="UP000245506"/>
    </source>
</evidence>
<dbReference type="Proteomes" id="UP000245506">
    <property type="component" value="Unassembled WGS sequence"/>
</dbReference>
<sequence length="69" mass="8160">MSKLSVHKKIHNDNFALMQDSVQRIQQKQQTFDDQIQAMQDIDSHVRGEPTQQEVRSQKAQDILDRIKR</sequence>
<keyword evidence="3" id="KW-1185">Reference proteome</keyword>
<comment type="caution">
    <text evidence="2">The sequence shown here is derived from an EMBL/GenBank/DDBJ whole genome shotgun (WGS) entry which is preliminary data.</text>
</comment>
<dbReference type="EMBL" id="QGKL01000028">
    <property type="protein sequence ID" value="PWQ96511.1"/>
    <property type="molecule type" value="Genomic_DNA"/>
</dbReference>
<feature type="compositionally biased region" description="Basic and acidic residues" evidence="1">
    <location>
        <begin position="56"/>
        <end position="69"/>
    </location>
</feature>
<organism evidence="2 3">
    <name type="scientific">Leucothrix arctica</name>
    <dbReference type="NCBI Taxonomy" id="1481894"/>
    <lineage>
        <taxon>Bacteria</taxon>
        <taxon>Pseudomonadati</taxon>
        <taxon>Pseudomonadota</taxon>
        <taxon>Gammaproteobacteria</taxon>
        <taxon>Thiotrichales</taxon>
        <taxon>Thiotrichaceae</taxon>
        <taxon>Leucothrix</taxon>
    </lineage>
</organism>
<accession>A0A317CEI8</accession>
<evidence type="ECO:0000313" key="2">
    <source>
        <dbReference type="EMBL" id="PWQ96511.1"/>
    </source>
</evidence>
<name>A0A317CEI8_9GAMM</name>
<proteinExistence type="predicted"/>
<gene>
    <name evidence="2" type="ORF">DKT75_08985</name>
</gene>
<reference evidence="2 3" key="1">
    <citation type="submission" date="2018-05" db="EMBL/GenBank/DDBJ databases">
        <title>Leucothrix arctica sp. nov., isolated from Arctic seawater.</title>
        <authorList>
            <person name="Choi A."/>
            <person name="Baek K."/>
        </authorList>
    </citation>
    <scope>NUCLEOTIDE SEQUENCE [LARGE SCALE GENOMIC DNA]</scope>
    <source>
        <strain evidence="2 3">IMCC9719</strain>
    </source>
</reference>
<protein>
    <submittedName>
        <fullName evidence="2">Uncharacterized protein</fullName>
    </submittedName>
</protein>
<evidence type="ECO:0000256" key="1">
    <source>
        <dbReference type="SAM" id="MobiDB-lite"/>
    </source>
</evidence>
<feature type="region of interest" description="Disordered" evidence="1">
    <location>
        <begin position="46"/>
        <end position="69"/>
    </location>
</feature>
<dbReference type="AlphaFoldDB" id="A0A317CEI8"/>